<keyword evidence="3" id="KW-1185">Reference proteome</keyword>
<gene>
    <name evidence="2" type="ORF">B0T22DRAFT_467728</name>
</gene>
<feature type="signal peptide" evidence="1">
    <location>
        <begin position="1"/>
        <end position="35"/>
    </location>
</feature>
<reference evidence="2" key="1">
    <citation type="journal article" date="2023" name="Mol. Phylogenet. Evol.">
        <title>Genome-scale phylogeny and comparative genomics of the fungal order Sordariales.</title>
        <authorList>
            <person name="Hensen N."/>
            <person name="Bonometti L."/>
            <person name="Westerberg I."/>
            <person name="Brannstrom I.O."/>
            <person name="Guillou S."/>
            <person name="Cros-Aarteil S."/>
            <person name="Calhoun S."/>
            <person name="Haridas S."/>
            <person name="Kuo A."/>
            <person name="Mondo S."/>
            <person name="Pangilinan J."/>
            <person name="Riley R."/>
            <person name="LaButti K."/>
            <person name="Andreopoulos B."/>
            <person name="Lipzen A."/>
            <person name="Chen C."/>
            <person name="Yan M."/>
            <person name="Daum C."/>
            <person name="Ng V."/>
            <person name="Clum A."/>
            <person name="Steindorff A."/>
            <person name="Ohm R.A."/>
            <person name="Martin F."/>
            <person name="Silar P."/>
            <person name="Natvig D.O."/>
            <person name="Lalanne C."/>
            <person name="Gautier V."/>
            <person name="Ament-Velasquez S.L."/>
            <person name="Kruys A."/>
            <person name="Hutchinson M.I."/>
            <person name="Powell A.J."/>
            <person name="Barry K."/>
            <person name="Miller A.N."/>
            <person name="Grigoriev I.V."/>
            <person name="Debuchy R."/>
            <person name="Gladieux P."/>
            <person name="Hiltunen Thoren M."/>
            <person name="Johannesson H."/>
        </authorList>
    </citation>
    <scope>NUCLEOTIDE SEQUENCE</scope>
    <source>
        <strain evidence="2">CBS 314.62</strain>
    </source>
</reference>
<evidence type="ECO:0000256" key="1">
    <source>
        <dbReference type="SAM" id="SignalP"/>
    </source>
</evidence>
<evidence type="ECO:0000313" key="2">
    <source>
        <dbReference type="EMBL" id="KAK3683341.1"/>
    </source>
</evidence>
<keyword evidence="1" id="KW-0732">Signal</keyword>
<comment type="caution">
    <text evidence="2">The sequence shown here is derived from an EMBL/GenBank/DDBJ whole genome shotgun (WGS) entry which is preliminary data.</text>
</comment>
<dbReference type="Proteomes" id="UP001270362">
    <property type="component" value="Unassembled WGS sequence"/>
</dbReference>
<reference evidence="2" key="2">
    <citation type="submission" date="2023-06" db="EMBL/GenBank/DDBJ databases">
        <authorList>
            <consortium name="Lawrence Berkeley National Laboratory"/>
            <person name="Haridas S."/>
            <person name="Hensen N."/>
            <person name="Bonometti L."/>
            <person name="Westerberg I."/>
            <person name="Brannstrom I.O."/>
            <person name="Guillou S."/>
            <person name="Cros-Aarteil S."/>
            <person name="Calhoun S."/>
            <person name="Kuo A."/>
            <person name="Mondo S."/>
            <person name="Pangilinan J."/>
            <person name="Riley R."/>
            <person name="Labutti K."/>
            <person name="Andreopoulos B."/>
            <person name="Lipzen A."/>
            <person name="Chen C."/>
            <person name="Yanf M."/>
            <person name="Daum C."/>
            <person name="Ng V."/>
            <person name="Clum A."/>
            <person name="Steindorff A."/>
            <person name="Ohm R."/>
            <person name="Martin F."/>
            <person name="Silar P."/>
            <person name="Natvig D."/>
            <person name="Lalanne C."/>
            <person name="Gautier V."/>
            <person name="Ament-Velasquez S.L."/>
            <person name="Kruys A."/>
            <person name="Hutchinson M.I."/>
            <person name="Powell A.J."/>
            <person name="Barry K."/>
            <person name="Miller A.N."/>
            <person name="Grigoriev I.V."/>
            <person name="Debuchy R."/>
            <person name="Gladieux P."/>
            <person name="Thoren M.H."/>
            <person name="Johannesson H."/>
        </authorList>
    </citation>
    <scope>NUCLEOTIDE SEQUENCE</scope>
    <source>
        <strain evidence="2">CBS 314.62</strain>
    </source>
</reference>
<organism evidence="2 3">
    <name type="scientific">Podospora appendiculata</name>
    <dbReference type="NCBI Taxonomy" id="314037"/>
    <lineage>
        <taxon>Eukaryota</taxon>
        <taxon>Fungi</taxon>
        <taxon>Dikarya</taxon>
        <taxon>Ascomycota</taxon>
        <taxon>Pezizomycotina</taxon>
        <taxon>Sordariomycetes</taxon>
        <taxon>Sordariomycetidae</taxon>
        <taxon>Sordariales</taxon>
        <taxon>Podosporaceae</taxon>
        <taxon>Podospora</taxon>
    </lineage>
</organism>
<sequence>MYRRCIAVKYLNTSCLHRRLLACLVLACCHPHHRAQTYMSQVYPIYELRQIYICPSLLPLLLRHVCLIYTKPRKITERRRQPAL</sequence>
<dbReference type="EMBL" id="JAULSO010000004">
    <property type="protein sequence ID" value="KAK3683341.1"/>
    <property type="molecule type" value="Genomic_DNA"/>
</dbReference>
<name>A0AAE0X252_9PEZI</name>
<evidence type="ECO:0000313" key="3">
    <source>
        <dbReference type="Proteomes" id="UP001270362"/>
    </source>
</evidence>
<feature type="chain" id="PRO_5042157974" description="Secreted protein" evidence="1">
    <location>
        <begin position="36"/>
        <end position="84"/>
    </location>
</feature>
<evidence type="ECO:0008006" key="4">
    <source>
        <dbReference type="Google" id="ProtNLM"/>
    </source>
</evidence>
<protein>
    <recommendedName>
        <fullName evidence="4">Secreted protein</fullName>
    </recommendedName>
</protein>
<accession>A0AAE0X252</accession>
<dbReference type="AlphaFoldDB" id="A0AAE0X252"/>
<proteinExistence type="predicted"/>